<reference evidence="1" key="1">
    <citation type="journal article" date="2015" name="Nature">
        <title>Complex archaea that bridge the gap between prokaryotes and eukaryotes.</title>
        <authorList>
            <person name="Spang A."/>
            <person name="Saw J.H."/>
            <person name="Jorgensen S.L."/>
            <person name="Zaremba-Niedzwiedzka K."/>
            <person name="Martijn J."/>
            <person name="Lind A.E."/>
            <person name="van Eijk R."/>
            <person name="Schleper C."/>
            <person name="Guy L."/>
            <person name="Ettema T.J."/>
        </authorList>
    </citation>
    <scope>NUCLEOTIDE SEQUENCE</scope>
</reference>
<sequence>HIQKMLIWSYLDVLVACSNNPEYREENGMPIITVHAVCRDLHGLYCGALYDCEEREGEFCDLTRKVWGSWEPSKELSLATARAVMDKVEEKMMEELTQ</sequence>
<feature type="non-terminal residue" evidence="1">
    <location>
        <position position="1"/>
    </location>
</feature>
<accession>A0A0F8Z6H1</accession>
<name>A0A0F8Z6H1_9ZZZZ</name>
<evidence type="ECO:0000313" key="1">
    <source>
        <dbReference type="EMBL" id="KKK81605.1"/>
    </source>
</evidence>
<gene>
    <name evidence="1" type="ORF">LCGC14_2811820</name>
</gene>
<protein>
    <submittedName>
        <fullName evidence="1">Uncharacterized protein</fullName>
    </submittedName>
</protein>
<comment type="caution">
    <text evidence="1">The sequence shown here is derived from an EMBL/GenBank/DDBJ whole genome shotgun (WGS) entry which is preliminary data.</text>
</comment>
<dbReference type="AlphaFoldDB" id="A0A0F8Z6H1"/>
<dbReference type="EMBL" id="LAZR01053049">
    <property type="protein sequence ID" value="KKK81605.1"/>
    <property type="molecule type" value="Genomic_DNA"/>
</dbReference>
<organism evidence="1">
    <name type="scientific">marine sediment metagenome</name>
    <dbReference type="NCBI Taxonomy" id="412755"/>
    <lineage>
        <taxon>unclassified sequences</taxon>
        <taxon>metagenomes</taxon>
        <taxon>ecological metagenomes</taxon>
    </lineage>
</organism>
<proteinExistence type="predicted"/>